<dbReference type="InterPro" id="IPR013320">
    <property type="entry name" value="ConA-like_dom_sf"/>
</dbReference>
<evidence type="ECO:0000313" key="3">
    <source>
        <dbReference type="EMBL" id="SIT04895.1"/>
    </source>
</evidence>
<feature type="domain" description="GH16" evidence="2">
    <location>
        <begin position="189"/>
        <end position="435"/>
    </location>
</feature>
<dbReference type="PANTHER" id="PTHR10963">
    <property type="entry name" value="GLYCOSYL HYDROLASE-RELATED"/>
    <property type="match status" value="1"/>
</dbReference>
<evidence type="ECO:0000259" key="2">
    <source>
        <dbReference type="PROSITE" id="PS51762"/>
    </source>
</evidence>
<keyword evidence="3" id="KW-0378">Hydrolase</keyword>
<dbReference type="Gene3D" id="2.60.120.200">
    <property type="match status" value="1"/>
</dbReference>
<dbReference type="PANTHER" id="PTHR10963:SF55">
    <property type="entry name" value="GLYCOSIDE HYDROLASE FAMILY 16 PROTEIN"/>
    <property type="match status" value="1"/>
</dbReference>
<dbReference type="InterPro" id="IPR000757">
    <property type="entry name" value="Beta-glucanase-like"/>
</dbReference>
<accession>A0A1N7P2L5</accession>
<proteinExistence type="inferred from homology"/>
<comment type="similarity">
    <text evidence="1">Belongs to the glycosyl hydrolase 16 family.</text>
</comment>
<dbReference type="CDD" id="cd08023">
    <property type="entry name" value="GH16_laminarinase_like"/>
    <property type="match status" value="1"/>
</dbReference>
<dbReference type="AlphaFoldDB" id="A0A1N7P2L5"/>
<dbReference type="GO" id="GO:0004553">
    <property type="term" value="F:hydrolase activity, hydrolyzing O-glycosyl compounds"/>
    <property type="evidence" value="ECO:0007669"/>
    <property type="project" value="InterPro"/>
</dbReference>
<protein>
    <submittedName>
        <fullName evidence="3">Glycosyl hydrolases family 16</fullName>
    </submittedName>
</protein>
<dbReference type="PROSITE" id="PS51762">
    <property type="entry name" value="GH16_2"/>
    <property type="match status" value="1"/>
</dbReference>
<evidence type="ECO:0000313" key="4">
    <source>
        <dbReference type="Proteomes" id="UP000186026"/>
    </source>
</evidence>
<name>A0A1N7P2L5_9BACT</name>
<dbReference type="SUPFAM" id="SSF49899">
    <property type="entry name" value="Concanavalin A-like lectins/glucanases"/>
    <property type="match status" value="1"/>
</dbReference>
<sequence>MIMNTKVGSVRNTWSGALIAIALLFSACTNSTESEETSLLLGSEENYVVEVLAKDLHDASTSTIKGQAETEETVLIDAENWIAITANFEEAGRYQVQVVAKNAAESSSLVWLEDYYDNPDDRNYDVTGKISFSNRDAFEVSGVDGSPFNKGKHNMKLHVSEGAVHIEKVIFTLMMPHSASEKILEQATSGETWTLVWSDEFDGDTIDESKWTYDFGDWGWGNNELQYYTASRSENARIEDGHLIIEARKDDFDKAWTSARLTTRGKVAFLYGKIEFKAKVPSLKGNWAAGWTLGNTYVDEKDWPYCGEIDILESVGYEVDNETGDGIAHATVHTPAYYFKINNQISSQKAIPNMASEFHTYAVEWTPTEIKMLVNDEVYYTYDKNANEKEWPFHIPQNIILNLAIGGGWGGSQGLDPEMTSQEFILDYVRVYEKR</sequence>
<dbReference type="Gene3D" id="2.60.120.260">
    <property type="entry name" value="Galactose-binding domain-like"/>
    <property type="match status" value="1"/>
</dbReference>
<dbReference type="InterPro" id="IPR050546">
    <property type="entry name" value="Glycosyl_Hydrlase_16"/>
</dbReference>
<dbReference type="Proteomes" id="UP000186026">
    <property type="component" value="Unassembled WGS sequence"/>
</dbReference>
<evidence type="ECO:0000256" key="1">
    <source>
        <dbReference type="ARBA" id="ARBA00006865"/>
    </source>
</evidence>
<dbReference type="PROSITE" id="PS51257">
    <property type="entry name" value="PROKAR_LIPOPROTEIN"/>
    <property type="match status" value="1"/>
</dbReference>
<keyword evidence="4" id="KW-1185">Reference proteome</keyword>
<dbReference type="EMBL" id="FTOP01000013">
    <property type="protein sequence ID" value="SIT04895.1"/>
    <property type="molecule type" value="Genomic_DNA"/>
</dbReference>
<dbReference type="GO" id="GO:0005975">
    <property type="term" value="P:carbohydrate metabolic process"/>
    <property type="evidence" value="ECO:0007669"/>
    <property type="project" value="InterPro"/>
</dbReference>
<dbReference type="STRING" id="529505.SAMN05421761_11382"/>
<dbReference type="OrthoDB" id="9776255at2"/>
<gene>
    <name evidence="3" type="ORF">SAMN05421761_11382</name>
</gene>
<organism evidence="3 4">
    <name type="scientific">Belliella pelovolcani</name>
    <dbReference type="NCBI Taxonomy" id="529505"/>
    <lineage>
        <taxon>Bacteria</taxon>
        <taxon>Pseudomonadati</taxon>
        <taxon>Bacteroidota</taxon>
        <taxon>Cytophagia</taxon>
        <taxon>Cytophagales</taxon>
        <taxon>Cyclobacteriaceae</taxon>
        <taxon>Belliella</taxon>
    </lineage>
</organism>
<dbReference type="Pfam" id="PF00722">
    <property type="entry name" value="Glyco_hydro_16"/>
    <property type="match status" value="1"/>
</dbReference>
<reference evidence="4" key="1">
    <citation type="submission" date="2017-01" db="EMBL/GenBank/DDBJ databases">
        <authorList>
            <person name="Varghese N."/>
            <person name="Submissions S."/>
        </authorList>
    </citation>
    <scope>NUCLEOTIDE SEQUENCE [LARGE SCALE GENOMIC DNA]</scope>
    <source>
        <strain evidence="4">DSM 46698</strain>
    </source>
</reference>